<gene>
    <name evidence="1" type="ORF">CDAR_216001</name>
</gene>
<dbReference type="AlphaFoldDB" id="A0AAV4NJU5"/>
<keyword evidence="2" id="KW-1185">Reference proteome</keyword>
<dbReference type="Proteomes" id="UP001054837">
    <property type="component" value="Unassembled WGS sequence"/>
</dbReference>
<sequence length="248" mass="28397">MIVWEFLLLFEFQPQSLPLPFHHQICIAPTTTHEELYRVDIEHFPAESSSGVRIFPGIFIPGKYRLVLIAIARRAEIITSRVDDDPIDIRFEKGAAKAIHCRKGWGCRGGVKHSMMCVLRNFSASDKELAIYFFLSIRRGDRNRIAPFAHRRSRQKCLENLDSQRVRNQLDRRKEGSYRGMGHQEIGCSKVNTLLLYSLWRNNLIACRQPAKPDPSKMLVVRTWGGGAQHSPSAVFKPPKSIPAPFLF</sequence>
<protein>
    <submittedName>
        <fullName evidence="1">Uncharacterized protein</fullName>
    </submittedName>
</protein>
<proteinExistence type="predicted"/>
<evidence type="ECO:0000313" key="1">
    <source>
        <dbReference type="EMBL" id="GIX84585.1"/>
    </source>
</evidence>
<name>A0AAV4NJU5_9ARAC</name>
<organism evidence="1 2">
    <name type="scientific">Caerostris darwini</name>
    <dbReference type="NCBI Taxonomy" id="1538125"/>
    <lineage>
        <taxon>Eukaryota</taxon>
        <taxon>Metazoa</taxon>
        <taxon>Ecdysozoa</taxon>
        <taxon>Arthropoda</taxon>
        <taxon>Chelicerata</taxon>
        <taxon>Arachnida</taxon>
        <taxon>Araneae</taxon>
        <taxon>Araneomorphae</taxon>
        <taxon>Entelegynae</taxon>
        <taxon>Araneoidea</taxon>
        <taxon>Araneidae</taxon>
        <taxon>Caerostris</taxon>
    </lineage>
</organism>
<accession>A0AAV4NJU5</accession>
<evidence type="ECO:0000313" key="2">
    <source>
        <dbReference type="Proteomes" id="UP001054837"/>
    </source>
</evidence>
<reference evidence="1 2" key="1">
    <citation type="submission" date="2021-06" db="EMBL/GenBank/DDBJ databases">
        <title>Caerostris darwini draft genome.</title>
        <authorList>
            <person name="Kono N."/>
            <person name="Arakawa K."/>
        </authorList>
    </citation>
    <scope>NUCLEOTIDE SEQUENCE [LARGE SCALE GENOMIC DNA]</scope>
</reference>
<dbReference type="EMBL" id="BPLQ01001730">
    <property type="protein sequence ID" value="GIX84585.1"/>
    <property type="molecule type" value="Genomic_DNA"/>
</dbReference>
<comment type="caution">
    <text evidence="1">The sequence shown here is derived from an EMBL/GenBank/DDBJ whole genome shotgun (WGS) entry which is preliminary data.</text>
</comment>